<accession>R7Q8C0</accession>
<dbReference type="KEGG" id="ccp:CHC_T00002516001"/>
<dbReference type="GeneID" id="17321284"/>
<dbReference type="EMBL" id="HG001656">
    <property type="protein sequence ID" value="CDF33730.1"/>
    <property type="molecule type" value="Genomic_DNA"/>
</dbReference>
<sequence>MLTNNPRCWMHVKAICMSWRSYTCRFELRSRGYLMRSFETVGQIAGRLSGGQLSAVVVLLCTRLCIGIFELVCRPGSPCSSRGRIHRRLSKFWFINRDIGSPLGCC</sequence>
<evidence type="ECO:0000313" key="1">
    <source>
        <dbReference type="EMBL" id="CDF33730.1"/>
    </source>
</evidence>
<name>R7Q8C0_CHOCR</name>
<protein>
    <submittedName>
        <fullName evidence="1">Uncharacterized protein</fullName>
    </submittedName>
</protein>
<keyword evidence="2" id="KW-1185">Reference proteome</keyword>
<gene>
    <name evidence="1" type="ORF">CHC_T00002516001</name>
</gene>
<dbReference type="AlphaFoldDB" id="R7Q8C0"/>
<dbReference type="Proteomes" id="UP000012073">
    <property type="component" value="Unassembled WGS sequence"/>
</dbReference>
<dbReference type="RefSeq" id="XP_005713549.1">
    <property type="nucleotide sequence ID" value="XM_005713492.1"/>
</dbReference>
<organism evidence="1 2">
    <name type="scientific">Chondrus crispus</name>
    <name type="common">Carrageen Irish moss</name>
    <name type="synonym">Polymorpha crispa</name>
    <dbReference type="NCBI Taxonomy" id="2769"/>
    <lineage>
        <taxon>Eukaryota</taxon>
        <taxon>Rhodophyta</taxon>
        <taxon>Florideophyceae</taxon>
        <taxon>Rhodymeniophycidae</taxon>
        <taxon>Gigartinales</taxon>
        <taxon>Gigartinaceae</taxon>
        <taxon>Chondrus</taxon>
    </lineage>
</organism>
<evidence type="ECO:0000313" key="2">
    <source>
        <dbReference type="Proteomes" id="UP000012073"/>
    </source>
</evidence>
<dbReference type="Gramene" id="CDF33730">
    <property type="protein sequence ID" value="CDF33730"/>
    <property type="gene ID" value="CHC_T00002516001"/>
</dbReference>
<proteinExistence type="predicted"/>
<reference evidence="2" key="1">
    <citation type="journal article" date="2013" name="Proc. Natl. Acad. Sci. U.S.A.">
        <title>Genome structure and metabolic features in the red seaweed Chondrus crispus shed light on evolution of the Archaeplastida.</title>
        <authorList>
            <person name="Collen J."/>
            <person name="Porcel B."/>
            <person name="Carre W."/>
            <person name="Ball S.G."/>
            <person name="Chaparro C."/>
            <person name="Tonon T."/>
            <person name="Barbeyron T."/>
            <person name="Michel G."/>
            <person name="Noel B."/>
            <person name="Valentin K."/>
            <person name="Elias M."/>
            <person name="Artiguenave F."/>
            <person name="Arun A."/>
            <person name="Aury J.M."/>
            <person name="Barbosa-Neto J.F."/>
            <person name="Bothwell J.H."/>
            <person name="Bouget F.Y."/>
            <person name="Brillet L."/>
            <person name="Cabello-Hurtado F."/>
            <person name="Capella-Gutierrez S."/>
            <person name="Charrier B."/>
            <person name="Cladiere L."/>
            <person name="Cock J.M."/>
            <person name="Coelho S.M."/>
            <person name="Colleoni C."/>
            <person name="Czjzek M."/>
            <person name="Da Silva C."/>
            <person name="Delage L."/>
            <person name="Denoeud F."/>
            <person name="Deschamps P."/>
            <person name="Dittami S.M."/>
            <person name="Gabaldon T."/>
            <person name="Gachon C.M."/>
            <person name="Groisillier A."/>
            <person name="Herve C."/>
            <person name="Jabbari K."/>
            <person name="Katinka M."/>
            <person name="Kloareg B."/>
            <person name="Kowalczyk N."/>
            <person name="Labadie K."/>
            <person name="Leblanc C."/>
            <person name="Lopez P.J."/>
            <person name="McLachlan D.H."/>
            <person name="Meslet-Cladiere L."/>
            <person name="Moustafa A."/>
            <person name="Nehr Z."/>
            <person name="Nyvall Collen P."/>
            <person name="Panaud O."/>
            <person name="Partensky F."/>
            <person name="Poulain J."/>
            <person name="Rensing S.A."/>
            <person name="Rousvoal S."/>
            <person name="Samson G."/>
            <person name="Symeonidi A."/>
            <person name="Weissenbach J."/>
            <person name="Zambounis A."/>
            <person name="Wincker P."/>
            <person name="Boyen C."/>
        </authorList>
    </citation>
    <scope>NUCLEOTIDE SEQUENCE [LARGE SCALE GENOMIC DNA]</scope>
    <source>
        <strain evidence="2">cv. Stackhouse</strain>
    </source>
</reference>